<dbReference type="EMBL" id="CADEAL010004078">
    <property type="protein sequence ID" value="CAB1451127.1"/>
    <property type="molecule type" value="Genomic_DNA"/>
</dbReference>
<comment type="caution">
    <text evidence="2">The sequence shown here is derived from an EMBL/GenBank/DDBJ whole genome shotgun (WGS) entry which is preliminary data.</text>
</comment>
<accession>A0A9N7Z619</accession>
<organism evidence="2 3">
    <name type="scientific">Pleuronectes platessa</name>
    <name type="common">European plaice</name>
    <dbReference type="NCBI Taxonomy" id="8262"/>
    <lineage>
        <taxon>Eukaryota</taxon>
        <taxon>Metazoa</taxon>
        <taxon>Chordata</taxon>
        <taxon>Craniata</taxon>
        <taxon>Vertebrata</taxon>
        <taxon>Euteleostomi</taxon>
        <taxon>Actinopterygii</taxon>
        <taxon>Neopterygii</taxon>
        <taxon>Teleostei</taxon>
        <taxon>Neoteleostei</taxon>
        <taxon>Acanthomorphata</taxon>
        <taxon>Carangaria</taxon>
        <taxon>Pleuronectiformes</taxon>
        <taxon>Pleuronectoidei</taxon>
        <taxon>Pleuronectidae</taxon>
        <taxon>Pleuronectes</taxon>
    </lineage>
</organism>
<evidence type="ECO:0000313" key="3">
    <source>
        <dbReference type="Proteomes" id="UP001153269"/>
    </source>
</evidence>
<dbReference type="Proteomes" id="UP001153269">
    <property type="component" value="Unassembled WGS sequence"/>
</dbReference>
<reference evidence="2" key="1">
    <citation type="submission" date="2020-03" db="EMBL/GenBank/DDBJ databases">
        <authorList>
            <person name="Weist P."/>
        </authorList>
    </citation>
    <scope>NUCLEOTIDE SEQUENCE</scope>
</reference>
<feature type="region of interest" description="Disordered" evidence="1">
    <location>
        <begin position="58"/>
        <end position="130"/>
    </location>
</feature>
<evidence type="ECO:0000313" key="2">
    <source>
        <dbReference type="EMBL" id="CAB1451127.1"/>
    </source>
</evidence>
<name>A0A9N7Z619_PLEPL</name>
<protein>
    <submittedName>
        <fullName evidence="2">Uncharacterized protein</fullName>
    </submittedName>
</protein>
<dbReference type="AlphaFoldDB" id="A0A9N7Z619"/>
<proteinExistence type="predicted"/>
<evidence type="ECO:0000256" key="1">
    <source>
        <dbReference type="SAM" id="MobiDB-lite"/>
    </source>
</evidence>
<keyword evidence="3" id="KW-1185">Reference proteome</keyword>
<gene>
    <name evidence="2" type="ORF">PLEPLA_LOCUS38820</name>
</gene>
<sequence length="130" mass="14777">MIYKWRKNSVEASDQRNWRLYQFDFMGLRNTTDIIKTTAVLSQLLGASRRVPPAVTVAEVIREKGPTRVQSGRRRPRTQSPPLLPRRRREVPPDEDLPVPHTEPPAARRGGRRSDCSPSRGTCPAVLPQI</sequence>